<proteinExistence type="predicted"/>
<evidence type="ECO:0000313" key="1">
    <source>
        <dbReference type="EMBL" id="PHO20549.1"/>
    </source>
</evidence>
<evidence type="ECO:0000313" key="2">
    <source>
        <dbReference type="Proteomes" id="UP000226080"/>
    </source>
</evidence>
<gene>
    <name evidence="1" type="ORF">CQR80_06600</name>
</gene>
<dbReference type="EMBL" id="PCGW01000010">
    <property type="protein sequence ID" value="PHO20549.1"/>
    <property type="molecule type" value="Genomic_DNA"/>
</dbReference>
<protein>
    <submittedName>
        <fullName evidence="1">Uncharacterized protein</fullName>
    </submittedName>
</protein>
<dbReference type="Proteomes" id="UP000226080">
    <property type="component" value="Unassembled WGS sequence"/>
</dbReference>
<dbReference type="RefSeq" id="WP_099308978.1">
    <property type="nucleotide sequence ID" value="NZ_PCGV01000016.1"/>
</dbReference>
<accession>A0A2G1DPZ9</accession>
<reference evidence="1 2" key="1">
    <citation type="submission" date="2017-10" db="EMBL/GenBank/DDBJ databases">
        <title>Draft genome sequences of Aggregatibacter actinomycetemcomitans strains 310a and 310b.</title>
        <authorList>
            <person name="May A.C."/>
            <person name="Ohta H."/>
            <person name="Maeda H."/>
            <person name="Kokeguchi S."/>
            <person name="Cugini C."/>
        </authorList>
    </citation>
    <scope>NUCLEOTIDE SEQUENCE [LARGE SCALE GENOMIC DNA]</scope>
    <source>
        <strain evidence="1 2">310b</strain>
    </source>
</reference>
<name>A0A2G1DPZ9_AGGAC</name>
<comment type="caution">
    <text evidence="1">The sequence shown here is derived from an EMBL/GenBank/DDBJ whole genome shotgun (WGS) entry which is preliminary data.</text>
</comment>
<organism evidence="1 2">
    <name type="scientific">Aggregatibacter actinomycetemcomitans</name>
    <name type="common">Actinobacillus actinomycetemcomitans</name>
    <name type="synonym">Haemophilus actinomycetemcomitans</name>
    <dbReference type="NCBI Taxonomy" id="714"/>
    <lineage>
        <taxon>Bacteria</taxon>
        <taxon>Pseudomonadati</taxon>
        <taxon>Pseudomonadota</taxon>
        <taxon>Gammaproteobacteria</taxon>
        <taxon>Pasteurellales</taxon>
        <taxon>Pasteurellaceae</taxon>
        <taxon>Aggregatibacter</taxon>
    </lineage>
</organism>
<keyword evidence="2" id="KW-1185">Reference proteome</keyword>
<sequence>MTANTQTKRKTKIKLDLDKINQKAQELSDGHSKCELPVIPLYPVRYGLSLGYLADARDGTVKNLPDRAP</sequence>